<reference evidence="1 2" key="1">
    <citation type="journal article" date="2021" name="Commun. Biol.">
        <title>The genome of Shorea leprosula (Dipterocarpaceae) highlights the ecological relevance of drought in aseasonal tropical rainforests.</title>
        <authorList>
            <person name="Ng K.K.S."/>
            <person name="Kobayashi M.J."/>
            <person name="Fawcett J.A."/>
            <person name="Hatakeyama M."/>
            <person name="Paape T."/>
            <person name="Ng C.H."/>
            <person name="Ang C.C."/>
            <person name="Tnah L.H."/>
            <person name="Lee C.T."/>
            <person name="Nishiyama T."/>
            <person name="Sese J."/>
            <person name="O'Brien M.J."/>
            <person name="Copetti D."/>
            <person name="Mohd Noor M.I."/>
            <person name="Ong R.C."/>
            <person name="Putra M."/>
            <person name="Sireger I.Z."/>
            <person name="Indrioko S."/>
            <person name="Kosugi Y."/>
            <person name="Izuno A."/>
            <person name="Isagi Y."/>
            <person name="Lee S.L."/>
            <person name="Shimizu K.K."/>
        </authorList>
    </citation>
    <scope>NUCLEOTIDE SEQUENCE [LARGE SCALE GENOMIC DNA]</scope>
    <source>
        <strain evidence="1">214</strain>
    </source>
</reference>
<accession>A0AAV5J9P6</accession>
<proteinExistence type="predicted"/>
<dbReference type="Proteomes" id="UP001054252">
    <property type="component" value="Unassembled WGS sequence"/>
</dbReference>
<evidence type="ECO:0000313" key="1">
    <source>
        <dbReference type="EMBL" id="GKV08174.1"/>
    </source>
</evidence>
<comment type="caution">
    <text evidence="1">The sequence shown here is derived from an EMBL/GenBank/DDBJ whole genome shotgun (WGS) entry which is preliminary data.</text>
</comment>
<evidence type="ECO:0000313" key="2">
    <source>
        <dbReference type="Proteomes" id="UP001054252"/>
    </source>
</evidence>
<dbReference type="EMBL" id="BPVZ01000028">
    <property type="protein sequence ID" value="GKV08174.1"/>
    <property type="molecule type" value="Genomic_DNA"/>
</dbReference>
<organism evidence="1 2">
    <name type="scientific">Rubroshorea leprosula</name>
    <dbReference type="NCBI Taxonomy" id="152421"/>
    <lineage>
        <taxon>Eukaryota</taxon>
        <taxon>Viridiplantae</taxon>
        <taxon>Streptophyta</taxon>
        <taxon>Embryophyta</taxon>
        <taxon>Tracheophyta</taxon>
        <taxon>Spermatophyta</taxon>
        <taxon>Magnoliopsida</taxon>
        <taxon>eudicotyledons</taxon>
        <taxon>Gunneridae</taxon>
        <taxon>Pentapetalae</taxon>
        <taxon>rosids</taxon>
        <taxon>malvids</taxon>
        <taxon>Malvales</taxon>
        <taxon>Dipterocarpaceae</taxon>
        <taxon>Rubroshorea</taxon>
    </lineage>
</organism>
<dbReference type="AlphaFoldDB" id="A0AAV5J9P6"/>
<protein>
    <submittedName>
        <fullName evidence="1">Uncharacterized protein</fullName>
    </submittedName>
</protein>
<name>A0AAV5J9P6_9ROSI</name>
<sequence length="33" mass="3335">MCSSLSSSSSPLVSLRGHVVPDAMTDTLAGISK</sequence>
<keyword evidence="2" id="KW-1185">Reference proteome</keyword>
<gene>
    <name evidence="1" type="ORF">SLEP1_g19847</name>
</gene>